<dbReference type="EMBL" id="JAWZYT010002760">
    <property type="protein sequence ID" value="KAK4302263.1"/>
    <property type="molecule type" value="Genomic_DNA"/>
</dbReference>
<accession>A0AAE1P5S2</accession>
<keyword evidence="1" id="KW-0732">Signal</keyword>
<dbReference type="AlphaFoldDB" id="A0AAE1P5S2"/>
<sequence>MQSVVVLLVVVTVVCPILGYSPPPNQIPGHVKPGFRPGLVQTLPGTHAHVSAQRPGLVQTIPGFPGNINGPHISPLNPGLHQTLPGTINRPHISPQNPGHLNTFTASASRPVISHGLTTGTSFKQTRPVNRPFRRQNTNIGSFRRTYYGRR</sequence>
<keyword evidence="3" id="KW-1185">Reference proteome</keyword>
<evidence type="ECO:0000313" key="2">
    <source>
        <dbReference type="EMBL" id="KAK4302263.1"/>
    </source>
</evidence>
<name>A0AAE1P5S2_9EUCA</name>
<dbReference type="Proteomes" id="UP001292094">
    <property type="component" value="Unassembled WGS sequence"/>
</dbReference>
<protein>
    <submittedName>
        <fullName evidence="2">Uncharacterized protein</fullName>
    </submittedName>
</protein>
<proteinExistence type="predicted"/>
<reference evidence="2" key="1">
    <citation type="submission" date="2023-11" db="EMBL/GenBank/DDBJ databases">
        <title>Genome assemblies of two species of porcelain crab, Petrolisthes cinctipes and Petrolisthes manimaculis (Anomura: Porcellanidae).</title>
        <authorList>
            <person name="Angst P."/>
        </authorList>
    </citation>
    <scope>NUCLEOTIDE SEQUENCE</scope>
    <source>
        <strain evidence="2">PB745_02</strain>
        <tissue evidence="2">Gill</tissue>
    </source>
</reference>
<evidence type="ECO:0000313" key="3">
    <source>
        <dbReference type="Proteomes" id="UP001292094"/>
    </source>
</evidence>
<feature type="chain" id="PRO_5042276349" evidence="1">
    <location>
        <begin position="20"/>
        <end position="151"/>
    </location>
</feature>
<feature type="signal peptide" evidence="1">
    <location>
        <begin position="1"/>
        <end position="19"/>
    </location>
</feature>
<evidence type="ECO:0000256" key="1">
    <source>
        <dbReference type="SAM" id="SignalP"/>
    </source>
</evidence>
<comment type="caution">
    <text evidence="2">The sequence shown here is derived from an EMBL/GenBank/DDBJ whole genome shotgun (WGS) entry which is preliminary data.</text>
</comment>
<gene>
    <name evidence="2" type="ORF">Pmani_025639</name>
</gene>
<organism evidence="2 3">
    <name type="scientific">Petrolisthes manimaculis</name>
    <dbReference type="NCBI Taxonomy" id="1843537"/>
    <lineage>
        <taxon>Eukaryota</taxon>
        <taxon>Metazoa</taxon>
        <taxon>Ecdysozoa</taxon>
        <taxon>Arthropoda</taxon>
        <taxon>Crustacea</taxon>
        <taxon>Multicrustacea</taxon>
        <taxon>Malacostraca</taxon>
        <taxon>Eumalacostraca</taxon>
        <taxon>Eucarida</taxon>
        <taxon>Decapoda</taxon>
        <taxon>Pleocyemata</taxon>
        <taxon>Anomura</taxon>
        <taxon>Galatheoidea</taxon>
        <taxon>Porcellanidae</taxon>
        <taxon>Petrolisthes</taxon>
    </lineage>
</organism>